<evidence type="ECO:0000256" key="2">
    <source>
        <dbReference type="ARBA" id="ARBA00044983"/>
    </source>
</evidence>
<protein>
    <recommendedName>
        <fullName evidence="2">Signaling pathway modulator ZraP</fullName>
    </recommendedName>
    <alternativeName>
        <fullName evidence="3">Zinc resistance-associated protein</fullName>
    </alternativeName>
</protein>
<evidence type="ECO:0000256" key="1">
    <source>
        <dbReference type="ARBA" id="ARBA00044945"/>
    </source>
</evidence>
<comment type="similarity">
    <text evidence="1">Belongs to the ZraP family.</text>
</comment>
<reference evidence="5 6" key="1">
    <citation type="submission" date="2016-10" db="EMBL/GenBank/DDBJ databases">
        <authorList>
            <person name="de Groot N.N."/>
        </authorList>
    </citation>
    <scope>NUCLEOTIDE SEQUENCE [LARGE SCALE GENOMIC DNA]</scope>
    <source>
        <strain evidence="5 6">CGMCC 1.6493</strain>
    </source>
</reference>
<evidence type="ECO:0000256" key="3">
    <source>
        <dbReference type="ARBA" id="ARBA00045001"/>
    </source>
</evidence>
<dbReference type="OrthoDB" id="6174033at2"/>
<evidence type="ECO:0000313" key="6">
    <source>
        <dbReference type="Proteomes" id="UP000199594"/>
    </source>
</evidence>
<proteinExistence type="inferred from homology"/>
<dbReference type="Pfam" id="PF13801">
    <property type="entry name" value="Metal_resist"/>
    <property type="match status" value="1"/>
</dbReference>
<dbReference type="AlphaFoldDB" id="A0A1I7BVI4"/>
<sequence>GMMMGGQGGMGPGMMMGGMANLLDEEQLGTLREMRQQHRTTHFAHMGEMMNLRDDMALVMRAERPDPEELQALHRQMAELQGEMMADRVRLHNQMQDLLTDEQREQLKQRAPGLQRQP</sequence>
<dbReference type="Gene3D" id="1.20.120.1490">
    <property type="match status" value="1"/>
</dbReference>
<dbReference type="EMBL" id="FPAQ01000031">
    <property type="protein sequence ID" value="SFT91159.1"/>
    <property type="molecule type" value="Genomic_DNA"/>
</dbReference>
<accession>A0A1I7BVI4</accession>
<organism evidence="5 6">
    <name type="scientific">Halomonas saccharevitans</name>
    <dbReference type="NCBI Taxonomy" id="416872"/>
    <lineage>
        <taxon>Bacteria</taxon>
        <taxon>Pseudomonadati</taxon>
        <taxon>Pseudomonadota</taxon>
        <taxon>Gammaproteobacteria</taxon>
        <taxon>Oceanospirillales</taxon>
        <taxon>Halomonadaceae</taxon>
        <taxon>Halomonas</taxon>
    </lineage>
</organism>
<evidence type="ECO:0000313" key="5">
    <source>
        <dbReference type="EMBL" id="SFT91159.1"/>
    </source>
</evidence>
<gene>
    <name evidence="5" type="ORF">SAMN04487956_1312</name>
</gene>
<feature type="non-terminal residue" evidence="5">
    <location>
        <position position="1"/>
    </location>
</feature>
<feature type="region of interest" description="Disordered" evidence="4">
    <location>
        <begin position="97"/>
        <end position="118"/>
    </location>
</feature>
<name>A0A1I7BVI4_9GAMM</name>
<evidence type="ECO:0000256" key="4">
    <source>
        <dbReference type="SAM" id="MobiDB-lite"/>
    </source>
</evidence>
<dbReference type="RefSeq" id="WP_139233947.1">
    <property type="nucleotide sequence ID" value="NZ_FPAQ01000031.1"/>
</dbReference>
<dbReference type="InterPro" id="IPR025961">
    <property type="entry name" value="Metal_resist"/>
</dbReference>
<dbReference type="Proteomes" id="UP000199594">
    <property type="component" value="Unassembled WGS sequence"/>
</dbReference>